<dbReference type="InterPro" id="IPR035892">
    <property type="entry name" value="C2_domain_sf"/>
</dbReference>
<gene>
    <name evidence="2" type="primary">20201939</name>
    <name evidence="1" type="ORF">HELRODRAFT_167441</name>
</gene>
<dbReference type="EMBL" id="KB095858">
    <property type="protein sequence ID" value="ESO10926.1"/>
    <property type="molecule type" value="Genomic_DNA"/>
</dbReference>
<dbReference type="KEGG" id="hro:HELRODRAFT_167441"/>
<dbReference type="SUPFAM" id="SSF49562">
    <property type="entry name" value="C2 domain (Calcium/lipid-binding domain, CaLB)"/>
    <property type="match status" value="1"/>
</dbReference>
<proteinExistence type="predicted"/>
<dbReference type="RefSeq" id="XP_009011195.1">
    <property type="nucleotide sequence ID" value="XM_009012947.1"/>
</dbReference>
<protein>
    <submittedName>
        <fullName evidence="1 2">Uncharacterized protein</fullName>
    </submittedName>
</protein>
<dbReference type="eggNOG" id="KOG1028">
    <property type="taxonomic scope" value="Eukaryota"/>
</dbReference>
<organism evidence="2 3">
    <name type="scientific">Helobdella robusta</name>
    <name type="common">Californian leech</name>
    <dbReference type="NCBI Taxonomy" id="6412"/>
    <lineage>
        <taxon>Eukaryota</taxon>
        <taxon>Metazoa</taxon>
        <taxon>Spiralia</taxon>
        <taxon>Lophotrochozoa</taxon>
        <taxon>Annelida</taxon>
        <taxon>Clitellata</taxon>
        <taxon>Hirudinea</taxon>
        <taxon>Rhynchobdellida</taxon>
        <taxon>Glossiphoniidae</taxon>
        <taxon>Helobdella</taxon>
    </lineage>
</organism>
<evidence type="ECO:0000313" key="2">
    <source>
        <dbReference type="EnsemblMetazoa" id="HelroP167441"/>
    </source>
</evidence>
<reference evidence="1 3" key="2">
    <citation type="journal article" date="2013" name="Nature">
        <title>Insights into bilaterian evolution from three spiralian genomes.</title>
        <authorList>
            <person name="Simakov O."/>
            <person name="Marletaz F."/>
            <person name="Cho S.J."/>
            <person name="Edsinger-Gonzales E."/>
            <person name="Havlak P."/>
            <person name="Hellsten U."/>
            <person name="Kuo D.H."/>
            <person name="Larsson T."/>
            <person name="Lv J."/>
            <person name="Arendt D."/>
            <person name="Savage R."/>
            <person name="Osoegawa K."/>
            <person name="de Jong P."/>
            <person name="Grimwood J."/>
            <person name="Chapman J.A."/>
            <person name="Shapiro H."/>
            <person name="Aerts A."/>
            <person name="Otillar R.P."/>
            <person name="Terry A.Y."/>
            <person name="Boore J.L."/>
            <person name="Grigoriev I.V."/>
            <person name="Lindberg D.R."/>
            <person name="Seaver E.C."/>
            <person name="Weisblat D.A."/>
            <person name="Putnam N.H."/>
            <person name="Rokhsar D.S."/>
        </authorList>
    </citation>
    <scope>NUCLEOTIDE SEQUENCE</scope>
</reference>
<name>T1EZD9_HELRO</name>
<dbReference type="HOGENOM" id="CLU_1361747_0_0_1"/>
<dbReference type="Proteomes" id="UP000015101">
    <property type="component" value="Unassembled WGS sequence"/>
</dbReference>
<evidence type="ECO:0000313" key="1">
    <source>
        <dbReference type="EMBL" id="ESO10926.1"/>
    </source>
</evidence>
<dbReference type="AlphaFoldDB" id="T1EZD9"/>
<reference evidence="2" key="3">
    <citation type="submission" date="2015-06" db="UniProtKB">
        <authorList>
            <consortium name="EnsemblMetazoa"/>
        </authorList>
    </citation>
    <scope>IDENTIFICATION</scope>
</reference>
<dbReference type="CTD" id="20201939"/>
<sequence length="201" mass="23229">MITLDVFVNDETFLELSFSMSYLRSAERLTVTVGLLKAAKKNIKASTFNNFDFKNLLDVYVKAVIFENEKKMKKRKTSTLAVSSSNANSCNNNTISVDWQESLFFDIPKDKLQSGQISLEMTLYGSEHFFIPAYSLLGSIKFGPKDPLDPEIYAYKKSISAVYEKEKFEGDSEEEREVESAWWETILSEKYQSYLEFYRLQ</sequence>
<accession>T1EZD9</accession>
<reference evidence="3" key="1">
    <citation type="submission" date="2012-12" db="EMBL/GenBank/DDBJ databases">
        <authorList>
            <person name="Hellsten U."/>
            <person name="Grimwood J."/>
            <person name="Chapman J.A."/>
            <person name="Shapiro H."/>
            <person name="Aerts A."/>
            <person name="Otillar R.P."/>
            <person name="Terry A.Y."/>
            <person name="Boore J.L."/>
            <person name="Simakov O."/>
            <person name="Marletaz F."/>
            <person name="Cho S.-J."/>
            <person name="Edsinger-Gonzales E."/>
            <person name="Havlak P."/>
            <person name="Kuo D.-H."/>
            <person name="Larsson T."/>
            <person name="Lv J."/>
            <person name="Arendt D."/>
            <person name="Savage R."/>
            <person name="Osoegawa K."/>
            <person name="de Jong P."/>
            <person name="Lindberg D.R."/>
            <person name="Seaver E.C."/>
            <person name="Weisblat D.A."/>
            <person name="Putnam N.H."/>
            <person name="Grigoriev I.V."/>
            <person name="Rokhsar D.S."/>
        </authorList>
    </citation>
    <scope>NUCLEOTIDE SEQUENCE</scope>
</reference>
<dbReference type="InParanoid" id="T1EZD9"/>
<dbReference type="GeneID" id="20201939"/>
<evidence type="ECO:0000313" key="3">
    <source>
        <dbReference type="Proteomes" id="UP000015101"/>
    </source>
</evidence>
<keyword evidence="3" id="KW-1185">Reference proteome</keyword>
<dbReference type="Gene3D" id="2.60.40.150">
    <property type="entry name" value="C2 domain"/>
    <property type="match status" value="1"/>
</dbReference>
<dbReference type="STRING" id="6412.T1EZD9"/>
<dbReference type="EnsemblMetazoa" id="HelroT167441">
    <property type="protein sequence ID" value="HelroP167441"/>
    <property type="gene ID" value="HelroG167441"/>
</dbReference>
<dbReference type="EMBL" id="AMQM01002783">
    <property type="status" value="NOT_ANNOTATED_CDS"/>
    <property type="molecule type" value="Genomic_DNA"/>
</dbReference>
<dbReference type="PANTHER" id="PTHR10024">
    <property type="entry name" value="SYNAPTOTAGMIN"/>
    <property type="match status" value="1"/>
</dbReference>